<reference evidence="2 3" key="1">
    <citation type="submission" date="2019-04" db="EMBL/GenBank/DDBJ databases">
        <authorList>
            <person name="Li Y."/>
            <person name="Wang J."/>
        </authorList>
    </citation>
    <scope>NUCLEOTIDE SEQUENCE [LARGE SCALE GENOMIC DNA]</scope>
    <source>
        <strain evidence="2 3">DSM 14668</strain>
    </source>
</reference>
<dbReference type="OrthoDB" id="582311at2"/>
<protein>
    <submittedName>
        <fullName evidence="2">DUF1906 domain-containing protein</fullName>
    </submittedName>
</protein>
<dbReference type="AlphaFoldDB" id="A0A4V5PN65"/>
<dbReference type="RefSeq" id="WP_136929024.1">
    <property type="nucleotide sequence ID" value="NZ_SSMQ01000009.1"/>
</dbReference>
<dbReference type="InterPro" id="IPR015020">
    <property type="entry name" value="Rv2525c-like_Glyco_Hydro-like"/>
</dbReference>
<evidence type="ECO:0000313" key="2">
    <source>
        <dbReference type="EMBL" id="TKD09801.1"/>
    </source>
</evidence>
<dbReference type="SUPFAM" id="SSF51445">
    <property type="entry name" value="(Trans)glycosidases"/>
    <property type="match status" value="1"/>
</dbReference>
<name>A0A4V5PN65_9BACT</name>
<gene>
    <name evidence="2" type="ORF">E8A74_11625</name>
</gene>
<dbReference type="Gene3D" id="3.20.20.80">
    <property type="entry name" value="Glycosidases"/>
    <property type="match status" value="1"/>
</dbReference>
<sequence>MGSGRIIHFSPGTVGVDKTGAPIPSGSAKQLYGLGYRFALRGIGVPNVASSQAGQLTASELAGLFGAGLAVSLFQLNFLQRTIDAAQGTADANYLVEQAQAFGFPQNTGFTLWFDLEGSMAGASAGPLLDYVNAWAAAVTAGGFAAGIYTGKQSVLSGTAISNLPNDCAYWQAAQFLPYSMPARGYQMYQLYPAGRTIANIPVDVDVVQQDFLGGTTPFLGSASTSA</sequence>
<keyword evidence="3" id="KW-1185">Reference proteome</keyword>
<dbReference type="EMBL" id="SSMQ01000009">
    <property type="protein sequence ID" value="TKD09801.1"/>
    <property type="molecule type" value="Genomic_DNA"/>
</dbReference>
<evidence type="ECO:0000313" key="3">
    <source>
        <dbReference type="Proteomes" id="UP000309215"/>
    </source>
</evidence>
<feature type="domain" description="Rv2525c-like glycoside hydrolase-like" evidence="1">
    <location>
        <begin position="31"/>
        <end position="188"/>
    </location>
</feature>
<dbReference type="Proteomes" id="UP000309215">
    <property type="component" value="Unassembled WGS sequence"/>
</dbReference>
<accession>A0A4V5PN65</accession>
<organism evidence="2 3">
    <name type="scientific">Polyangium fumosum</name>
    <dbReference type="NCBI Taxonomy" id="889272"/>
    <lineage>
        <taxon>Bacteria</taxon>
        <taxon>Pseudomonadati</taxon>
        <taxon>Myxococcota</taxon>
        <taxon>Polyangia</taxon>
        <taxon>Polyangiales</taxon>
        <taxon>Polyangiaceae</taxon>
        <taxon>Polyangium</taxon>
    </lineage>
</organism>
<dbReference type="InterPro" id="IPR017853">
    <property type="entry name" value="GH"/>
</dbReference>
<evidence type="ECO:0000259" key="1">
    <source>
        <dbReference type="Pfam" id="PF08924"/>
    </source>
</evidence>
<dbReference type="Pfam" id="PF08924">
    <property type="entry name" value="Rv2525c_GlyHyd-like"/>
    <property type="match status" value="1"/>
</dbReference>
<comment type="caution">
    <text evidence="2">The sequence shown here is derived from an EMBL/GenBank/DDBJ whole genome shotgun (WGS) entry which is preliminary data.</text>
</comment>
<proteinExistence type="predicted"/>